<gene>
    <name evidence="2" type="ORF">Q9K01_05830</name>
</gene>
<dbReference type="EMBL" id="JAVAIL010000002">
    <property type="protein sequence ID" value="MDP4539138.1"/>
    <property type="molecule type" value="Genomic_DNA"/>
</dbReference>
<organism evidence="2 3">
    <name type="scientific">Qipengyuania benthica</name>
    <dbReference type="NCBI Taxonomy" id="3067651"/>
    <lineage>
        <taxon>Bacteria</taxon>
        <taxon>Pseudomonadati</taxon>
        <taxon>Pseudomonadota</taxon>
        <taxon>Alphaproteobacteria</taxon>
        <taxon>Sphingomonadales</taxon>
        <taxon>Erythrobacteraceae</taxon>
        <taxon>Qipengyuania</taxon>
    </lineage>
</organism>
<feature type="domain" description="HTH luxR-type" evidence="1">
    <location>
        <begin position="164"/>
        <end position="221"/>
    </location>
</feature>
<reference evidence="2 3" key="1">
    <citation type="submission" date="2023-08" db="EMBL/GenBank/DDBJ databases">
        <title>genomic of DY56.</title>
        <authorList>
            <person name="Wang Y."/>
        </authorList>
    </citation>
    <scope>NUCLEOTIDE SEQUENCE [LARGE SCALE GENOMIC DNA]</scope>
    <source>
        <strain evidence="2 3">DY56-A-20</strain>
    </source>
</reference>
<dbReference type="InterPro" id="IPR036388">
    <property type="entry name" value="WH-like_DNA-bd_sf"/>
</dbReference>
<dbReference type="Proteomes" id="UP001235664">
    <property type="component" value="Unassembled WGS sequence"/>
</dbReference>
<keyword evidence="3" id="KW-1185">Reference proteome</keyword>
<dbReference type="SUPFAM" id="SSF46894">
    <property type="entry name" value="C-terminal effector domain of the bipartite response regulators"/>
    <property type="match status" value="1"/>
</dbReference>
<dbReference type="Gene3D" id="1.10.10.10">
    <property type="entry name" value="Winged helix-like DNA-binding domain superfamily/Winged helix DNA-binding domain"/>
    <property type="match status" value="1"/>
</dbReference>
<evidence type="ECO:0000259" key="1">
    <source>
        <dbReference type="SMART" id="SM00421"/>
    </source>
</evidence>
<evidence type="ECO:0000313" key="3">
    <source>
        <dbReference type="Proteomes" id="UP001235664"/>
    </source>
</evidence>
<dbReference type="RefSeq" id="WP_305929280.1">
    <property type="nucleotide sequence ID" value="NZ_JAVAIL010000002.1"/>
</dbReference>
<dbReference type="Pfam" id="PF00196">
    <property type="entry name" value="GerE"/>
    <property type="match status" value="1"/>
</dbReference>
<proteinExistence type="predicted"/>
<name>A0ABT9H7C9_9SPHN</name>
<comment type="caution">
    <text evidence="2">The sequence shown here is derived from an EMBL/GenBank/DDBJ whole genome shotgun (WGS) entry which is preliminary data.</text>
</comment>
<protein>
    <submittedName>
        <fullName evidence="2">LuxR C-terminal-related transcriptional regulator</fullName>
    </submittedName>
</protein>
<dbReference type="InterPro" id="IPR000792">
    <property type="entry name" value="Tscrpt_reg_LuxR_C"/>
</dbReference>
<accession>A0ABT9H7C9</accession>
<sequence length="227" mass="24951">MTELTLRVAPYVGHIECPNRSMAKGRSLAFANSVRSERAATFDLESTFDRWLGSLDARPRLVINRELKIVWQSNKAAELMRQPVPLRLNEGYLGADTDAALNELAEFIEGVGEECSTLLVQGNERKHWAMVMALSPQEDPSLVCLMLNLSVPHRSVEQSGLAKALGLTVCEARVLDQFSRLNSTREIAGNLGVSLSTVRSHMKQIHSKAGVGSAVQLTQLVRGYCSC</sequence>
<dbReference type="InterPro" id="IPR016032">
    <property type="entry name" value="Sig_transdc_resp-reg_C-effctor"/>
</dbReference>
<dbReference type="SMART" id="SM00421">
    <property type="entry name" value="HTH_LUXR"/>
    <property type="match status" value="1"/>
</dbReference>
<evidence type="ECO:0000313" key="2">
    <source>
        <dbReference type="EMBL" id="MDP4539138.1"/>
    </source>
</evidence>